<reference evidence="2" key="2">
    <citation type="submission" date="2020-02" db="EMBL/GenBank/DDBJ databases">
        <authorList>
            <person name="Matsumoto Y."/>
            <person name="Motooka D."/>
            <person name="Nakamura S."/>
        </authorList>
    </citation>
    <scope>NUCLEOTIDE SEQUENCE</scope>
    <source>
        <strain evidence="2">JCM 15653</strain>
    </source>
</reference>
<dbReference type="EMBL" id="AP022579">
    <property type="protein sequence ID" value="BBX89524.1"/>
    <property type="molecule type" value="Genomic_DNA"/>
</dbReference>
<dbReference type="Proteomes" id="UP000466683">
    <property type="component" value="Chromosome"/>
</dbReference>
<feature type="compositionally biased region" description="Basic residues" evidence="1">
    <location>
        <begin position="90"/>
        <end position="111"/>
    </location>
</feature>
<feature type="region of interest" description="Disordered" evidence="1">
    <location>
        <begin position="30"/>
        <end position="49"/>
    </location>
</feature>
<evidence type="ECO:0000313" key="2">
    <source>
        <dbReference type="EMBL" id="BBX89524.1"/>
    </source>
</evidence>
<accession>A0AAX2ZWK9</accession>
<gene>
    <name evidence="3" type="ORF">H5U98_31145</name>
    <name evidence="2" type="ORF">MBOE_11730</name>
</gene>
<dbReference type="Proteomes" id="UP001162885">
    <property type="component" value="Chromosome"/>
</dbReference>
<keyword evidence="4" id="KW-1185">Reference proteome</keyword>
<proteinExistence type="predicted"/>
<sequence>MRYLNPRAVFRDRAGKLSCRDCAQRDLLQRQPQLRPSNPAQQRAIDANRVNAVTNRQRLNAVQKAGVISARENRNNDNGNHSASSNKNHDQKKKQKPKKDKKSKQHHKKPN</sequence>
<organism evidence="3 5">
    <name type="scientific">Mycolicibacterium boenickei</name>
    <dbReference type="NCBI Taxonomy" id="146017"/>
    <lineage>
        <taxon>Bacteria</taxon>
        <taxon>Bacillati</taxon>
        <taxon>Actinomycetota</taxon>
        <taxon>Actinomycetes</taxon>
        <taxon>Mycobacteriales</taxon>
        <taxon>Mycobacteriaceae</taxon>
        <taxon>Mycolicibacterium</taxon>
    </lineage>
</organism>
<evidence type="ECO:0000313" key="5">
    <source>
        <dbReference type="Proteomes" id="UP001162885"/>
    </source>
</evidence>
<evidence type="ECO:0000313" key="3">
    <source>
        <dbReference type="EMBL" id="UNB99840.1"/>
    </source>
</evidence>
<reference evidence="3 5" key="3">
    <citation type="journal article" date="2022" name="BMC Genomics">
        <title>Comparative genome analysis of mycobacteria focusing on tRNA and non-coding RNA.</title>
        <authorList>
            <person name="Behra P.R.K."/>
            <person name="Pettersson B.M.F."/>
            <person name="Ramesh M."/>
            <person name="Das S."/>
            <person name="Dasgupta S."/>
            <person name="Kirsebom L.A."/>
        </authorList>
    </citation>
    <scope>NUCLEOTIDE SEQUENCE [LARGE SCALE GENOMIC DNA]</scope>
    <source>
        <strain evidence="3 5">DSM 44677</strain>
    </source>
</reference>
<evidence type="ECO:0000313" key="4">
    <source>
        <dbReference type="Proteomes" id="UP000466683"/>
    </source>
</evidence>
<protein>
    <submittedName>
        <fullName evidence="3">Uncharacterized protein</fullName>
    </submittedName>
</protein>
<dbReference type="EMBL" id="CP060016">
    <property type="protein sequence ID" value="UNB99840.1"/>
    <property type="molecule type" value="Genomic_DNA"/>
</dbReference>
<name>A0AAX2ZWK9_9MYCO</name>
<reference evidence="2 4" key="1">
    <citation type="journal article" date="2019" name="Emerg. Microbes Infect.">
        <title>Comprehensive subspecies identification of 175 nontuberculous mycobacteria species based on 7547 genomic profiles.</title>
        <authorList>
            <person name="Matsumoto Y."/>
            <person name="Kinjo T."/>
            <person name="Motooka D."/>
            <person name="Nabeya D."/>
            <person name="Jung N."/>
            <person name="Uechi K."/>
            <person name="Horii T."/>
            <person name="Iida T."/>
            <person name="Fujita J."/>
            <person name="Nakamura S."/>
        </authorList>
    </citation>
    <scope>NUCLEOTIDE SEQUENCE [LARGE SCALE GENOMIC DNA]</scope>
    <source>
        <strain evidence="2 4">JCM 15653</strain>
    </source>
</reference>
<evidence type="ECO:0000256" key="1">
    <source>
        <dbReference type="SAM" id="MobiDB-lite"/>
    </source>
</evidence>
<dbReference type="AlphaFoldDB" id="A0AAX2ZWK9"/>
<feature type="region of interest" description="Disordered" evidence="1">
    <location>
        <begin position="63"/>
        <end position="111"/>
    </location>
</feature>
<dbReference type="RefSeq" id="WP_077739669.1">
    <property type="nucleotide sequence ID" value="NZ_AP022579.1"/>
</dbReference>